<dbReference type="CDD" id="cd18578">
    <property type="entry name" value="ABC_6TM_Pgp_ABCB1_D2_like"/>
    <property type="match status" value="1"/>
</dbReference>
<feature type="transmembrane region" description="Helical" evidence="12">
    <location>
        <begin position="173"/>
        <end position="193"/>
    </location>
</feature>
<evidence type="ECO:0000256" key="10">
    <source>
        <dbReference type="ARBA" id="ARBA00023136"/>
    </source>
</evidence>
<feature type="transmembrane region" description="Helical" evidence="12">
    <location>
        <begin position="888"/>
        <end position="908"/>
    </location>
</feature>
<name>A0A507QNM8_MONPU</name>
<evidence type="ECO:0000256" key="1">
    <source>
        <dbReference type="ARBA" id="ARBA00004651"/>
    </source>
</evidence>
<evidence type="ECO:0000259" key="13">
    <source>
        <dbReference type="PROSITE" id="PS50893"/>
    </source>
</evidence>
<organism evidence="15 16">
    <name type="scientific">Monascus purpureus</name>
    <name type="common">Red mold</name>
    <name type="synonym">Monascus anka</name>
    <dbReference type="NCBI Taxonomy" id="5098"/>
    <lineage>
        <taxon>Eukaryota</taxon>
        <taxon>Fungi</taxon>
        <taxon>Dikarya</taxon>
        <taxon>Ascomycota</taxon>
        <taxon>Pezizomycotina</taxon>
        <taxon>Eurotiomycetes</taxon>
        <taxon>Eurotiomycetidae</taxon>
        <taxon>Eurotiales</taxon>
        <taxon>Aspergillaceae</taxon>
        <taxon>Monascus</taxon>
    </lineage>
</organism>
<feature type="transmembrane region" description="Helical" evidence="12">
    <location>
        <begin position="1007"/>
        <end position="1030"/>
    </location>
</feature>
<evidence type="ECO:0000256" key="5">
    <source>
        <dbReference type="ARBA" id="ARBA00022692"/>
    </source>
</evidence>
<feature type="transmembrane region" description="Helical" evidence="12">
    <location>
        <begin position="40"/>
        <end position="64"/>
    </location>
</feature>
<dbReference type="Proteomes" id="UP000319663">
    <property type="component" value="Unassembled WGS sequence"/>
</dbReference>
<dbReference type="GO" id="GO:0005524">
    <property type="term" value="F:ATP binding"/>
    <property type="evidence" value="ECO:0007669"/>
    <property type="project" value="UniProtKB-KW"/>
</dbReference>
<feature type="transmembrane region" description="Helical" evidence="12">
    <location>
        <begin position="199"/>
        <end position="217"/>
    </location>
</feature>
<dbReference type="GO" id="GO:0005743">
    <property type="term" value="C:mitochondrial inner membrane"/>
    <property type="evidence" value="ECO:0007669"/>
    <property type="project" value="TreeGrafter"/>
</dbReference>
<evidence type="ECO:0000256" key="6">
    <source>
        <dbReference type="ARBA" id="ARBA00022737"/>
    </source>
</evidence>
<dbReference type="SUPFAM" id="SSF90123">
    <property type="entry name" value="ABC transporter transmembrane region"/>
    <property type="match status" value="2"/>
</dbReference>
<dbReference type="Pfam" id="PF00664">
    <property type="entry name" value="ABC_membrane"/>
    <property type="match status" value="2"/>
</dbReference>
<dbReference type="Pfam" id="PF00005">
    <property type="entry name" value="ABC_tran"/>
    <property type="match status" value="2"/>
</dbReference>
<evidence type="ECO:0000313" key="16">
    <source>
        <dbReference type="Proteomes" id="UP000319663"/>
    </source>
</evidence>
<dbReference type="EMBL" id="VIFY01000195">
    <property type="protein sequence ID" value="TQB68714.1"/>
    <property type="molecule type" value="Genomic_DNA"/>
</dbReference>
<dbReference type="InterPro" id="IPR003439">
    <property type="entry name" value="ABC_transporter-like_ATP-bd"/>
</dbReference>
<feature type="transmembrane region" description="Helical" evidence="12">
    <location>
        <begin position="316"/>
        <end position="349"/>
    </location>
</feature>
<dbReference type="FunFam" id="1.20.1560.10:FF:000057">
    <property type="entry name" value="ABC multidrug transporter SitT"/>
    <property type="match status" value="2"/>
</dbReference>
<dbReference type="CDD" id="cd18577">
    <property type="entry name" value="ABC_6TM_Pgp_ABCB1_D1_like"/>
    <property type="match status" value="1"/>
</dbReference>
<dbReference type="GO" id="GO:0090374">
    <property type="term" value="P:oligopeptide export from mitochondrion"/>
    <property type="evidence" value="ECO:0007669"/>
    <property type="project" value="TreeGrafter"/>
</dbReference>
<feature type="region of interest" description="Disordered" evidence="11">
    <location>
        <begin position="1051"/>
        <end position="1082"/>
    </location>
</feature>
<dbReference type="GO" id="GO:0005886">
    <property type="term" value="C:plasma membrane"/>
    <property type="evidence" value="ECO:0007669"/>
    <property type="project" value="UniProtKB-SubCell"/>
</dbReference>
<evidence type="ECO:0000256" key="2">
    <source>
        <dbReference type="ARBA" id="ARBA00007577"/>
    </source>
</evidence>
<evidence type="ECO:0008006" key="17">
    <source>
        <dbReference type="Google" id="ProtNLM"/>
    </source>
</evidence>
<dbReference type="SMART" id="SM00382">
    <property type="entry name" value="AAA"/>
    <property type="match status" value="2"/>
</dbReference>
<evidence type="ECO:0000256" key="3">
    <source>
        <dbReference type="ARBA" id="ARBA00022448"/>
    </source>
</evidence>
<keyword evidence="6" id="KW-0677">Repeat</keyword>
<feature type="transmembrane region" description="Helical" evidence="12">
    <location>
        <begin position="788"/>
        <end position="815"/>
    </location>
</feature>
<dbReference type="InterPro" id="IPR017871">
    <property type="entry name" value="ABC_transporter-like_CS"/>
</dbReference>
<evidence type="ECO:0000256" key="7">
    <source>
        <dbReference type="ARBA" id="ARBA00022741"/>
    </source>
</evidence>
<comment type="similarity">
    <text evidence="2">Belongs to the ABC transporter superfamily. ABCB family. Multidrug resistance exporter (TC 3.A.1.201) subfamily.</text>
</comment>
<dbReference type="STRING" id="5098.A0A507QNM8"/>
<dbReference type="FunFam" id="3.40.50.300:FF:000913">
    <property type="entry name" value="ABC multidrug transporter SitT"/>
    <property type="match status" value="1"/>
</dbReference>
<feature type="domain" description="ABC transporter" evidence="13">
    <location>
        <begin position="1087"/>
        <end position="1328"/>
    </location>
</feature>
<accession>A0A507QNM8</accession>
<evidence type="ECO:0000256" key="12">
    <source>
        <dbReference type="SAM" id="Phobius"/>
    </source>
</evidence>
<dbReference type="InterPro" id="IPR003593">
    <property type="entry name" value="AAA+_ATPase"/>
</dbReference>
<feature type="transmembrane region" description="Helical" evidence="12">
    <location>
        <begin position="99"/>
        <end position="119"/>
    </location>
</feature>
<dbReference type="SUPFAM" id="SSF52540">
    <property type="entry name" value="P-loop containing nucleoside triphosphate hydrolases"/>
    <property type="match status" value="2"/>
</dbReference>
<keyword evidence="5 12" id="KW-0812">Transmembrane</keyword>
<evidence type="ECO:0000256" key="9">
    <source>
        <dbReference type="ARBA" id="ARBA00022989"/>
    </source>
</evidence>
<feature type="domain" description="ABC transmembrane type-1" evidence="14">
    <location>
        <begin position="747"/>
        <end position="1035"/>
    </location>
</feature>
<dbReference type="InterPro" id="IPR027417">
    <property type="entry name" value="P-loop_NTPase"/>
</dbReference>
<comment type="subcellular location">
    <subcellularLocation>
        <location evidence="1">Cell membrane</location>
        <topology evidence="1">Multi-pass membrane protein</topology>
    </subcellularLocation>
</comment>
<feature type="transmembrane region" description="Helical" evidence="12">
    <location>
        <begin position="967"/>
        <end position="995"/>
    </location>
</feature>
<dbReference type="OrthoDB" id="6500128at2759"/>
<keyword evidence="8" id="KW-0067">ATP-binding</keyword>
<feature type="transmembrane region" description="Helical" evidence="12">
    <location>
        <begin position="273"/>
        <end position="296"/>
    </location>
</feature>
<keyword evidence="3" id="KW-0813">Transport</keyword>
<feature type="compositionally biased region" description="Basic and acidic residues" evidence="11">
    <location>
        <begin position="1063"/>
        <end position="1076"/>
    </location>
</feature>
<gene>
    <name evidence="15" type="ORF">MPDQ_002894</name>
</gene>
<evidence type="ECO:0000259" key="14">
    <source>
        <dbReference type="PROSITE" id="PS50929"/>
    </source>
</evidence>
<keyword evidence="10 12" id="KW-0472">Membrane</keyword>
<evidence type="ECO:0000256" key="8">
    <source>
        <dbReference type="ARBA" id="ARBA00022840"/>
    </source>
</evidence>
<evidence type="ECO:0000313" key="15">
    <source>
        <dbReference type="EMBL" id="TQB68714.1"/>
    </source>
</evidence>
<dbReference type="Gene3D" id="1.20.1560.10">
    <property type="entry name" value="ABC transporter type 1, transmembrane domain"/>
    <property type="match status" value="1"/>
</dbReference>
<feature type="domain" description="ABC transporter" evidence="13">
    <location>
        <begin position="380"/>
        <end position="657"/>
    </location>
</feature>
<dbReference type="Gene3D" id="3.40.50.300">
    <property type="entry name" value="P-loop containing nucleotide triphosphate hydrolases"/>
    <property type="match status" value="2"/>
</dbReference>
<dbReference type="PROSITE" id="PS50929">
    <property type="entry name" value="ABC_TM1F"/>
    <property type="match status" value="2"/>
</dbReference>
<feature type="domain" description="ABC transmembrane type-1" evidence="14">
    <location>
        <begin position="44"/>
        <end position="344"/>
    </location>
</feature>
<dbReference type="InterPro" id="IPR039421">
    <property type="entry name" value="Type_1_exporter"/>
</dbReference>
<evidence type="ECO:0000256" key="11">
    <source>
        <dbReference type="SAM" id="MobiDB-lite"/>
    </source>
</evidence>
<proteinExistence type="inferred from homology"/>
<dbReference type="GO" id="GO:0015421">
    <property type="term" value="F:ABC-type oligopeptide transporter activity"/>
    <property type="evidence" value="ECO:0007669"/>
    <property type="project" value="TreeGrafter"/>
</dbReference>
<dbReference type="PROSITE" id="PS00211">
    <property type="entry name" value="ABC_TRANSPORTER_1"/>
    <property type="match status" value="2"/>
</dbReference>
<keyword evidence="7" id="KW-0547">Nucleotide-binding</keyword>
<evidence type="ECO:0000256" key="4">
    <source>
        <dbReference type="ARBA" id="ARBA00022475"/>
    </source>
</evidence>
<feature type="compositionally biased region" description="Polar residues" evidence="11">
    <location>
        <begin position="1051"/>
        <end position="1061"/>
    </location>
</feature>
<dbReference type="InterPro" id="IPR036640">
    <property type="entry name" value="ABC1_TM_sf"/>
</dbReference>
<feature type="transmembrane region" description="Helical" evidence="12">
    <location>
        <begin position="742"/>
        <end position="768"/>
    </location>
</feature>
<dbReference type="InterPro" id="IPR011527">
    <property type="entry name" value="ABC1_TM_dom"/>
</dbReference>
<keyword evidence="16" id="KW-1185">Reference proteome</keyword>
<keyword evidence="4" id="KW-1003">Cell membrane</keyword>
<dbReference type="GO" id="GO:0016887">
    <property type="term" value="F:ATP hydrolysis activity"/>
    <property type="evidence" value="ECO:0007669"/>
    <property type="project" value="InterPro"/>
</dbReference>
<dbReference type="PANTHER" id="PTHR43394">
    <property type="entry name" value="ATP-DEPENDENT PERMEASE MDL1, MITOCHONDRIAL"/>
    <property type="match status" value="1"/>
</dbReference>
<dbReference type="PANTHER" id="PTHR43394:SF11">
    <property type="entry name" value="ATP-BINDING CASSETTE TRANSPORTER"/>
    <property type="match status" value="1"/>
</dbReference>
<comment type="caution">
    <text evidence="15">The sequence shown here is derived from an EMBL/GenBank/DDBJ whole genome shotgun (WGS) entry which is preliminary data.</text>
</comment>
<sequence length="1333" mass="144241">MGMENAPAAGGVLSQVKGLCRRSFTYLRLLCYGKPTPIDIALMIIGTLAAIASGVPFPLIGILFGELIDDLNSASCSEKQSREELSAYQHAVNHKVLEIVYIGIGYFVVAYACVFCWNLTGERLAQRLRERYLKGLLRQEASFFDELSPGEASSRLTGHISVIQQGTSEKVSAVLNAISFFVTAYIVAFIKNAKLAGELVSLAPAYLAMTLVGGYFVQKYSGQMLESVSAASSIAMESLSNITVVHAFGAHARLEAKFVQALRTAVKSGIKKAAVVGTMSGLLYFIAYSGNALAFWQGSTFIAKALTSHNNSFSVGSTYTVIFILVDASIILSQVAPFLPAFVAASSAFEALEKDMMRQSKIDGTDESNGLKLDQIEGAVEIKDVSFTYPSRKDSPVLHNVSLVCPAKKKTAIVGLSGSGKSTVAAMMLRLYDPDQGVILLDGHDLKTLNVPSLRQHISLVQQNSPLLDRSILECIALGLVNSPFHRHLKDALMSPVLSQVAKRIREGENPMQAAENRGPEIVEIIRLVEQAATTADAINFINSLEHGLGTLVGSSGALISGGQRQRIALARALVKNPPILILDEATASLDSATELRVQAAIDQASTGRTVIAITHRLSAAKNADNIIVMRNGKVVEQGTHSELLAKDRSEYADLVRLQQLTLFHEEDTQETPGSSSTEIFDKAEANGYGSGQDTDERTEMSLAKKISTSFHQTTADTEKKDEEEDVGGSVFRFMGSLFRPYLVVLLTALIGVVAFGGTQPAAAVIFGNTVGNFSPCNPVHHILSSGHFFGLMFFILAIITFFANFVGIFLLGWIAEKIQFTVRVLSFRSLLAQDRQWHESAGRTPAQLLSVITKDGSAIGGLTGSTLSSILGVLVNLVAAIVMAHIIAWRIALVCLAVLPLLIGSGVMRVKALVDFEKRHGKSFAQSIFIAVEAVDSIQMVAAYSLEDEILKTYRRSLQGPIKDVTIHSAYATLWLAIAYAMGTFLYALAYWWGTKQVIDGNYSQTQFFIVMIALLVGAQLWTTVFTMAPEVSQARGAIARISKVVNEGSTKAPNYTNPSDDIERSAESREKAPEVDGGSRGGLSVAFRNVQFSYPARPESQILHGLNISIQPGQFAAIVGPSGAGKSTIVSLIERLYYPSSGAIEIDGRDITRNSGTEFRNNISFVPQDSVLFEGTVRFNVGLGAPPDREATDAEIEDACRLANIHETIMRLPQGYDTLVGAGHGQLSGGQRQRLSIARALVRKPRLLLLDESTSALDAESERLLQEGLNQVKARGDVTMVAIAHRLYTIQKADVIFFIEAGRCVEQGTHSELMSRSEAYRINALHQTVDH</sequence>
<protein>
    <recommendedName>
        <fullName evidence="17">GTPase-activating protein</fullName>
    </recommendedName>
</protein>
<dbReference type="PROSITE" id="PS50893">
    <property type="entry name" value="ABC_TRANSPORTER_2"/>
    <property type="match status" value="2"/>
</dbReference>
<keyword evidence="9 12" id="KW-1133">Transmembrane helix</keyword>
<reference evidence="15 16" key="1">
    <citation type="submission" date="2019-06" db="EMBL/GenBank/DDBJ databases">
        <title>Wine fermentation using esterase from Monascus purpureus.</title>
        <authorList>
            <person name="Geng C."/>
            <person name="Zhang Y."/>
        </authorList>
    </citation>
    <scope>NUCLEOTIDE SEQUENCE [LARGE SCALE GENOMIC DNA]</scope>
    <source>
        <strain evidence="15">HQ1</strain>
    </source>
</reference>
<feature type="transmembrane region" description="Helical" evidence="12">
    <location>
        <begin position="859"/>
        <end position="882"/>
    </location>
</feature>